<dbReference type="Pfam" id="PF08305">
    <property type="entry name" value="NPCBM"/>
    <property type="match status" value="1"/>
</dbReference>
<name>A0A4R1QS21_9BACL</name>
<dbReference type="Proteomes" id="UP000295658">
    <property type="component" value="Unassembled WGS sequence"/>
</dbReference>
<accession>A0A4R1QS21</accession>
<dbReference type="Gene3D" id="3.30.457.10">
    <property type="entry name" value="Copper amine oxidase-like, N-terminal domain"/>
    <property type="match status" value="1"/>
</dbReference>
<evidence type="ECO:0000313" key="3">
    <source>
        <dbReference type="EMBL" id="TCL52850.1"/>
    </source>
</evidence>
<dbReference type="OrthoDB" id="366502at2"/>
<keyword evidence="4" id="KW-1185">Reference proteome</keyword>
<dbReference type="SUPFAM" id="SSF49785">
    <property type="entry name" value="Galactose-binding domain-like"/>
    <property type="match status" value="1"/>
</dbReference>
<proteinExistence type="predicted"/>
<evidence type="ECO:0000259" key="1">
    <source>
        <dbReference type="Pfam" id="PF07833"/>
    </source>
</evidence>
<gene>
    <name evidence="3" type="ORF">EDD69_102257</name>
</gene>
<sequence length="238" mass="27212">MKKLVAGFLAGAITFGAVGAYAVGGNLIEVFYNVKNIKINKVSQMPDQQPFTYKGTTYVPLRYISEKLGYNVKWEGSTQTIYIGEMEETTAAYPGRDIEHMNYQEGYYRHYFEYVYDSSEKIKDNVGNEYSNYIKFFIGDSWSSEDQWSLLEFPLNGQYKTFKAIAGLTNDYKDSPGSIVLEIYIDGEKTYSKTFIPGDFPEEINLNIKNVNKITFRVSSPRGDVDNELGLFDARFIK</sequence>
<dbReference type="SUPFAM" id="SSF55383">
    <property type="entry name" value="Copper amine oxidase, domain N"/>
    <property type="match status" value="1"/>
</dbReference>
<evidence type="ECO:0000313" key="4">
    <source>
        <dbReference type="Proteomes" id="UP000295658"/>
    </source>
</evidence>
<feature type="domain" description="Copper amine oxidase-like N-terminal" evidence="1">
    <location>
        <begin position="39"/>
        <end position="105"/>
    </location>
</feature>
<dbReference type="Gene3D" id="2.60.120.1060">
    <property type="entry name" value="NPCBM/NEW2 domain"/>
    <property type="match status" value="1"/>
</dbReference>
<dbReference type="InterPro" id="IPR012854">
    <property type="entry name" value="Cu_amine_oxidase-like_N"/>
</dbReference>
<organism evidence="3 4">
    <name type="scientific">Thermolongibacillus altinsuensis</name>
    <dbReference type="NCBI Taxonomy" id="575256"/>
    <lineage>
        <taxon>Bacteria</taxon>
        <taxon>Bacillati</taxon>
        <taxon>Bacillota</taxon>
        <taxon>Bacilli</taxon>
        <taxon>Bacillales</taxon>
        <taxon>Anoxybacillaceae</taxon>
        <taxon>Thermolongibacillus</taxon>
    </lineage>
</organism>
<dbReference type="Pfam" id="PF07833">
    <property type="entry name" value="Cu_amine_oxidN1"/>
    <property type="match status" value="1"/>
</dbReference>
<dbReference type="InterPro" id="IPR008979">
    <property type="entry name" value="Galactose-bd-like_sf"/>
</dbReference>
<comment type="caution">
    <text evidence="3">The sequence shown here is derived from an EMBL/GenBank/DDBJ whole genome shotgun (WGS) entry which is preliminary data.</text>
</comment>
<evidence type="ECO:0000259" key="2">
    <source>
        <dbReference type="Pfam" id="PF08305"/>
    </source>
</evidence>
<dbReference type="RefSeq" id="WP_132947438.1">
    <property type="nucleotide sequence ID" value="NZ_SLUL01000002.1"/>
</dbReference>
<dbReference type="InterPro" id="IPR013222">
    <property type="entry name" value="Glyco_hyd_98_carb-bd"/>
</dbReference>
<dbReference type="InterPro" id="IPR036582">
    <property type="entry name" value="Mao_N_sf"/>
</dbReference>
<dbReference type="AlphaFoldDB" id="A0A4R1QS21"/>
<dbReference type="EMBL" id="SLUL01000002">
    <property type="protein sequence ID" value="TCL52850.1"/>
    <property type="molecule type" value="Genomic_DNA"/>
</dbReference>
<dbReference type="InterPro" id="IPR038637">
    <property type="entry name" value="NPCBM_sf"/>
</dbReference>
<reference evidence="3 4" key="1">
    <citation type="submission" date="2019-03" db="EMBL/GenBank/DDBJ databases">
        <title>Genomic Encyclopedia of Type Strains, Phase IV (KMG-IV): sequencing the most valuable type-strain genomes for metagenomic binning, comparative biology and taxonomic classification.</title>
        <authorList>
            <person name="Goeker M."/>
        </authorList>
    </citation>
    <scope>NUCLEOTIDE SEQUENCE [LARGE SCALE GENOMIC DNA]</scope>
    <source>
        <strain evidence="3 4">DSM 24979</strain>
    </source>
</reference>
<feature type="domain" description="Glycosyl hydrolase family 98 putative carbohydrate-binding module" evidence="2">
    <location>
        <begin position="150"/>
        <end position="224"/>
    </location>
</feature>
<protein>
    <submittedName>
        <fullName evidence="3">NPCBM/NEW2 domain-containing protein</fullName>
    </submittedName>
</protein>